<dbReference type="AlphaFoldDB" id="A0A4D4KDU6"/>
<gene>
    <name evidence="2" type="ORF">SANT12839_053890</name>
</gene>
<feature type="region of interest" description="Disordered" evidence="1">
    <location>
        <begin position="1"/>
        <end position="66"/>
    </location>
</feature>
<organism evidence="2 3">
    <name type="scientific">Streptomyces antimycoticus</name>
    <dbReference type="NCBI Taxonomy" id="68175"/>
    <lineage>
        <taxon>Bacteria</taxon>
        <taxon>Bacillati</taxon>
        <taxon>Actinomycetota</taxon>
        <taxon>Actinomycetes</taxon>
        <taxon>Kitasatosporales</taxon>
        <taxon>Streptomycetaceae</taxon>
        <taxon>Streptomyces</taxon>
        <taxon>Streptomyces violaceusniger group</taxon>
    </lineage>
</organism>
<evidence type="ECO:0000313" key="2">
    <source>
        <dbReference type="EMBL" id="GDY44507.1"/>
    </source>
</evidence>
<proteinExistence type="predicted"/>
<feature type="compositionally biased region" description="Low complexity" evidence="1">
    <location>
        <begin position="21"/>
        <end position="38"/>
    </location>
</feature>
<evidence type="ECO:0000313" key="3">
    <source>
        <dbReference type="Proteomes" id="UP000299290"/>
    </source>
</evidence>
<name>A0A4D4KDU6_9ACTN</name>
<sequence>MLWRSALPFSSGGLAPGHGSGSASSRAARSSTRLRTPSGVPASRTGLFGAEAQAAKSGKVSSTPTA</sequence>
<reference evidence="2 3" key="1">
    <citation type="journal article" date="2020" name="Int. J. Syst. Evol. Microbiol.">
        <title>Reclassification of Streptomyces castelarensis and Streptomyces sporoclivatus as later heterotypic synonyms of Streptomyces antimycoticus.</title>
        <authorList>
            <person name="Komaki H."/>
            <person name="Tamura T."/>
        </authorList>
    </citation>
    <scope>NUCLEOTIDE SEQUENCE [LARGE SCALE GENOMIC DNA]</scope>
    <source>
        <strain evidence="2 3">NBRC 12839</strain>
    </source>
</reference>
<evidence type="ECO:0000256" key="1">
    <source>
        <dbReference type="SAM" id="MobiDB-lite"/>
    </source>
</evidence>
<protein>
    <submittedName>
        <fullName evidence="2">Uncharacterized protein</fullName>
    </submittedName>
</protein>
<comment type="caution">
    <text evidence="2">The sequence shown here is derived from an EMBL/GenBank/DDBJ whole genome shotgun (WGS) entry which is preliminary data.</text>
</comment>
<keyword evidence="3" id="KW-1185">Reference proteome</keyword>
<dbReference type="EMBL" id="BJHV01000001">
    <property type="protein sequence ID" value="GDY44507.1"/>
    <property type="molecule type" value="Genomic_DNA"/>
</dbReference>
<accession>A0A4D4KDU6</accession>
<dbReference type="Proteomes" id="UP000299290">
    <property type="component" value="Unassembled WGS sequence"/>
</dbReference>